<proteinExistence type="predicted"/>
<feature type="compositionally biased region" description="Acidic residues" evidence="1">
    <location>
        <begin position="1"/>
        <end position="16"/>
    </location>
</feature>
<feature type="region of interest" description="Disordered" evidence="1">
    <location>
        <begin position="211"/>
        <end position="237"/>
    </location>
</feature>
<dbReference type="Pfam" id="PF24114">
    <property type="entry name" value="DUF7388"/>
    <property type="match status" value="1"/>
</dbReference>
<dbReference type="SUPFAM" id="SSF51679">
    <property type="entry name" value="Bacterial luciferase-like"/>
    <property type="match status" value="1"/>
</dbReference>
<dbReference type="InterPro" id="IPR055812">
    <property type="entry name" value="DUF7388"/>
</dbReference>
<protein>
    <submittedName>
        <fullName evidence="2">Luciferase-like monooxygenase</fullName>
    </submittedName>
</protein>
<dbReference type="GO" id="GO:0016705">
    <property type="term" value="F:oxidoreductase activity, acting on paired donors, with incorporation or reduction of molecular oxygen"/>
    <property type="evidence" value="ECO:0007669"/>
    <property type="project" value="InterPro"/>
</dbReference>
<dbReference type="GO" id="GO:0004497">
    <property type="term" value="F:monooxygenase activity"/>
    <property type="evidence" value="ECO:0007669"/>
    <property type="project" value="UniProtKB-KW"/>
</dbReference>
<dbReference type="Gene3D" id="3.20.20.30">
    <property type="entry name" value="Luciferase-like domain"/>
    <property type="match status" value="1"/>
</dbReference>
<sequence length="285" mass="30076">MLTGSDGEETEPDSEVPADANPMVRAGIDAAALKPAECEVSRAVDLPVDRVAIDYEGREHFPDAATLEAIATEKSLYVTTPVRADGFDPLGDDSLLDRIPDRARRLLVAGHGAYLDESEASRAIAPRFGAAREVAPDAWIGTEGVERLALAAGGTQYELLSRSTERDARALRAAGFDGEIAVYAPTVLTDDEDAVLDGVGAYVSRRRPVARALPDGGGEGSDDGGSPPTDATATGRTREVLSAAARDFALVGSPETVRERVDELRDVGVDRVVGYPARGIDEFLS</sequence>
<dbReference type="EMBL" id="FXTD01000006">
    <property type="protein sequence ID" value="SMO68012.1"/>
    <property type="molecule type" value="Genomic_DNA"/>
</dbReference>
<dbReference type="Proteomes" id="UP000319712">
    <property type="component" value="Unassembled WGS sequence"/>
</dbReference>
<keyword evidence="2" id="KW-0560">Oxidoreductase</keyword>
<dbReference type="InterPro" id="IPR036661">
    <property type="entry name" value="Luciferase-like_sf"/>
</dbReference>
<evidence type="ECO:0000256" key="1">
    <source>
        <dbReference type="SAM" id="MobiDB-lite"/>
    </source>
</evidence>
<keyword evidence="3" id="KW-1185">Reference proteome</keyword>
<evidence type="ECO:0000313" key="3">
    <source>
        <dbReference type="Proteomes" id="UP000319712"/>
    </source>
</evidence>
<reference evidence="2 3" key="1">
    <citation type="submission" date="2017-05" db="EMBL/GenBank/DDBJ databases">
        <authorList>
            <person name="Varghese N."/>
            <person name="Submissions S."/>
        </authorList>
    </citation>
    <scope>NUCLEOTIDE SEQUENCE [LARGE SCALE GENOMIC DNA]</scope>
    <source>
        <strain evidence="2 3">DSM 19504</strain>
    </source>
</reference>
<name>A0A521D8S7_9EURY</name>
<feature type="region of interest" description="Disordered" evidence="1">
    <location>
        <begin position="1"/>
        <end position="22"/>
    </location>
</feature>
<gene>
    <name evidence="2" type="ORF">SAMN06264867_106123</name>
</gene>
<accession>A0A521D8S7</accession>
<organism evidence="2 3">
    <name type="scientific">Halorubrum cibi</name>
    <dbReference type="NCBI Taxonomy" id="413815"/>
    <lineage>
        <taxon>Archaea</taxon>
        <taxon>Methanobacteriati</taxon>
        <taxon>Methanobacteriota</taxon>
        <taxon>Stenosarchaea group</taxon>
        <taxon>Halobacteria</taxon>
        <taxon>Halobacteriales</taxon>
        <taxon>Haloferacaceae</taxon>
        <taxon>Halorubrum</taxon>
    </lineage>
</organism>
<dbReference type="AlphaFoldDB" id="A0A521D8S7"/>
<keyword evidence="2" id="KW-0503">Monooxygenase</keyword>
<evidence type="ECO:0000313" key="2">
    <source>
        <dbReference type="EMBL" id="SMO68012.1"/>
    </source>
</evidence>